<keyword evidence="2" id="KW-0479">Metal-binding</keyword>
<dbReference type="InterPro" id="IPR000994">
    <property type="entry name" value="Pept_M24"/>
</dbReference>
<evidence type="ECO:0000259" key="5">
    <source>
        <dbReference type="Pfam" id="PF00557"/>
    </source>
</evidence>
<protein>
    <submittedName>
        <fullName evidence="8">Xaa-Pro aminopeptidase</fullName>
    </submittedName>
</protein>
<keyword evidence="4" id="KW-0472">Membrane</keyword>
<feature type="domain" description="Peptidase M24" evidence="5">
    <location>
        <begin position="303"/>
        <end position="516"/>
    </location>
</feature>
<keyword evidence="8" id="KW-0645">Protease</keyword>
<keyword evidence="3" id="KW-0378">Hydrolase</keyword>
<reference evidence="8 9" key="1">
    <citation type="journal article" date="2011" name="J. Bacteriol.">
        <title>Genome sequence of strain IMCC3088, a proteorhodopsin-containing marine bacterium belonging to the OM60/NOR5 clade.</title>
        <authorList>
            <person name="Jang Y."/>
            <person name="Oh H.M."/>
            <person name="Kang I."/>
            <person name="Lee K."/>
            <person name="Yang S.J."/>
            <person name="Cho J.C."/>
        </authorList>
    </citation>
    <scope>NUCLEOTIDE SEQUENCE [LARGE SCALE GENOMIC DNA]</scope>
    <source>
        <strain evidence="8 9">IMCC3088</strain>
    </source>
</reference>
<dbReference type="FunFam" id="3.90.230.10:FF:000009">
    <property type="entry name" value="xaa-Pro aminopeptidase 2"/>
    <property type="match status" value="1"/>
</dbReference>
<dbReference type="PANTHER" id="PTHR43763">
    <property type="entry name" value="XAA-PRO AMINOPEPTIDASE 1"/>
    <property type="match status" value="1"/>
</dbReference>
<dbReference type="SUPFAM" id="SSF53092">
    <property type="entry name" value="Creatinase/prolidase N-terminal domain"/>
    <property type="match status" value="1"/>
</dbReference>
<dbReference type="InterPro" id="IPR050422">
    <property type="entry name" value="X-Pro_aminopeptidase_P"/>
</dbReference>
<dbReference type="EMBL" id="AEIG01000030">
    <property type="protein sequence ID" value="EGG29838.1"/>
    <property type="molecule type" value="Genomic_DNA"/>
</dbReference>
<evidence type="ECO:0000256" key="3">
    <source>
        <dbReference type="ARBA" id="ARBA00022801"/>
    </source>
</evidence>
<evidence type="ECO:0000259" key="6">
    <source>
        <dbReference type="Pfam" id="PF01321"/>
    </source>
</evidence>
<keyword evidence="4" id="KW-1133">Transmembrane helix</keyword>
<dbReference type="InterPro" id="IPR033740">
    <property type="entry name" value="Pept_M24B"/>
</dbReference>
<dbReference type="Gene3D" id="3.90.230.10">
    <property type="entry name" value="Creatinase/methionine aminopeptidase superfamily"/>
    <property type="match status" value="1"/>
</dbReference>
<keyword evidence="8" id="KW-0031">Aminopeptidase</keyword>
<comment type="similarity">
    <text evidence="1">Belongs to the peptidase M24B family.</text>
</comment>
<dbReference type="Pfam" id="PF01321">
    <property type="entry name" value="Creatinase_N"/>
    <property type="match status" value="1"/>
</dbReference>
<feature type="transmembrane region" description="Helical" evidence="4">
    <location>
        <begin position="45"/>
        <end position="63"/>
    </location>
</feature>
<feature type="domain" description="Peptidase M24 C-terminal" evidence="7">
    <location>
        <begin position="523"/>
        <end position="583"/>
    </location>
</feature>
<dbReference type="CDD" id="cd01085">
    <property type="entry name" value="APP"/>
    <property type="match status" value="1"/>
</dbReference>
<evidence type="ECO:0000256" key="1">
    <source>
        <dbReference type="ARBA" id="ARBA00008766"/>
    </source>
</evidence>
<dbReference type="Gene3D" id="3.40.350.10">
    <property type="entry name" value="Creatinase/prolidase N-terminal domain"/>
    <property type="match status" value="2"/>
</dbReference>
<feature type="domain" description="Creatinase N-terminal" evidence="6">
    <location>
        <begin position="5"/>
        <end position="133"/>
    </location>
</feature>
<dbReference type="GO" id="GO:0005737">
    <property type="term" value="C:cytoplasm"/>
    <property type="evidence" value="ECO:0007669"/>
    <property type="project" value="UniProtKB-ARBA"/>
</dbReference>
<dbReference type="InterPro" id="IPR032416">
    <property type="entry name" value="Peptidase_M24_C"/>
</dbReference>
<comment type="caution">
    <text evidence="8">The sequence shown here is derived from an EMBL/GenBank/DDBJ whole genome shotgun (WGS) entry which is preliminary data.</text>
</comment>
<sequence length="585" mass="64212">MAVLSELRHQMQRQGLDALIVPRADEFLGEYIPESNERMRFVSKFTGSAGLVIVTLTSAAVFVDGRYTVQVKRQVDTADFEIGDLSDAQAMAWVEANTDVKGNIGVDAKTVCQTQFERWQSLLGGRELLDTQQNVIDAVWADRPEVVARQGFSLAERYTGESSLSKRTRLGQTLQSMGLDGFWVFLPESVSWLLNVRGSDIPQLPILQSHALLKADGSVQWFIESSRLPADWQAHVGTGVTAHNPSELESVLASCSGQNVGADPLNTNAASWQTMLAQGVNVIAKACPIMAAKAAKNAVEVEGTRQAHKRDAAAKAAFLAWIDESVAAGTFPDEAELADKLHEFRCQNPEFLEPSFSTISAAGPNGALCHYNHRNGLPGPLVNNSLYLVDSGGQYLDGTTDVTRTVAIGQPTPEMRRNFTLVLKGHIALARIRFPKGTSGMQLDSLARQFLWQHELDFEHGTGHGVGSYLSVHEGPQRIAKLGSPTPLEEGMIVSNEPGYYEEDQYGIRCENLQVVVPGERDGFYAFETLTLLPFDCRLMVVDMLTADEISWINQYHARVCNEISPLVDSATRDWLQRATAPLPL</sequence>
<dbReference type="RefSeq" id="WP_009575548.1">
    <property type="nucleotide sequence ID" value="NZ_AEIG01000030.1"/>
</dbReference>
<dbReference type="InterPro" id="IPR036005">
    <property type="entry name" value="Creatinase/aminopeptidase-like"/>
</dbReference>
<evidence type="ECO:0000259" key="7">
    <source>
        <dbReference type="Pfam" id="PF16188"/>
    </source>
</evidence>
<dbReference type="Proteomes" id="UP000005615">
    <property type="component" value="Unassembled WGS sequence"/>
</dbReference>
<dbReference type="AlphaFoldDB" id="F3L1E6"/>
<evidence type="ECO:0000313" key="9">
    <source>
        <dbReference type="Proteomes" id="UP000005615"/>
    </source>
</evidence>
<evidence type="ECO:0000313" key="8">
    <source>
        <dbReference type="EMBL" id="EGG29838.1"/>
    </source>
</evidence>
<dbReference type="InterPro" id="IPR029149">
    <property type="entry name" value="Creatin/AminoP/Spt16_N"/>
</dbReference>
<name>F3L1E6_9GAMM</name>
<organism evidence="8 9">
    <name type="scientific">Aequoribacter fuscus</name>
    <dbReference type="NCBI Taxonomy" id="2518989"/>
    <lineage>
        <taxon>Bacteria</taxon>
        <taxon>Pseudomonadati</taxon>
        <taxon>Pseudomonadota</taxon>
        <taxon>Gammaproteobacteria</taxon>
        <taxon>Cellvibrionales</taxon>
        <taxon>Halieaceae</taxon>
        <taxon>Aequoribacter</taxon>
    </lineage>
</organism>
<dbReference type="Pfam" id="PF00557">
    <property type="entry name" value="Peptidase_M24"/>
    <property type="match status" value="1"/>
</dbReference>
<dbReference type="Pfam" id="PF16188">
    <property type="entry name" value="Peptidase_M24_C"/>
    <property type="match status" value="1"/>
</dbReference>
<dbReference type="eggNOG" id="COG0006">
    <property type="taxonomic scope" value="Bacteria"/>
</dbReference>
<dbReference type="InterPro" id="IPR000587">
    <property type="entry name" value="Creatinase_N"/>
</dbReference>
<keyword evidence="9" id="KW-1185">Reference proteome</keyword>
<dbReference type="Pfam" id="PF16189">
    <property type="entry name" value="Creatinase_N_2"/>
    <property type="match status" value="1"/>
</dbReference>
<proteinExistence type="inferred from homology"/>
<dbReference type="GO" id="GO:0070006">
    <property type="term" value="F:metalloaminopeptidase activity"/>
    <property type="evidence" value="ECO:0007669"/>
    <property type="project" value="InterPro"/>
</dbReference>
<evidence type="ECO:0000256" key="4">
    <source>
        <dbReference type="SAM" id="Phobius"/>
    </source>
</evidence>
<accession>F3L1E6</accession>
<dbReference type="STRING" id="2518989.IMCC3088_1286"/>
<gene>
    <name evidence="8" type="ORF">IMCC3088_1286</name>
</gene>
<evidence type="ECO:0000256" key="2">
    <source>
        <dbReference type="ARBA" id="ARBA00022723"/>
    </source>
</evidence>
<dbReference type="PANTHER" id="PTHR43763:SF6">
    <property type="entry name" value="XAA-PRO AMINOPEPTIDASE 1"/>
    <property type="match status" value="1"/>
</dbReference>
<dbReference type="SUPFAM" id="SSF55920">
    <property type="entry name" value="Creatinase/aminopeptidase"/>
    <property type="match status" value="1"/>
</dbReference>
<dbReference type="GO" id="GO:0046872">
    <property type="term" value="F:metal ion binding"/>
    <property type="evidence" value="ECO:0007669"/>
    <property type="project" value="UniProtKB-KW"/>
</dbReference>
<keyword evidence="4" id="KW-0812">Transmembrane</keyword>